<protein>
    <submittedName>
        <fullName evidence="2">Putative secreted protein</fullName>
    </submittedName>
</protein>
<evidence type="ECO:0000313" key="2">
    <source>
        <dbReference type="EMBL" id="MBW73611.1"/>
    </source>
</evidence>
<sequence>MLCLCCCFLLLLLEVGGGALLEGRFRFMLCPFFPSFFPSIPVPHFPPHAPCVTYQTLYCLSNSYVRLKQTIECPRSGKSYIP</sequence>
<keyword evidence="1" id="KW-0732">Signal</keyword>
<name>A0A2M4D7Y7_ANODA</name>
<feature type="chain" id="PRO_5014727547" evidence="1">
    <location>
        <begin position="19"/>
        <end position="82"/>
    </location>
</feature>
<accession>A0A2M4D7Y7</accession>
<organism evidence="2">
    <name type="scientific">Anopheles darlingi</name>
    <name type="common">Mosquito</name>
    <dbReference type="NCBI Taxonomy" id="43151"/>
    <lineage>
        <taxon>Eukaryota</taxon>
        <taxon>Metazoa</taxon>
        <taxon>Ecdysozoa</taxon>
        <taxon>Arthropoda</taxon>
        <taxon>Hexapoda</taxon>
        <taxon>Insecta</taxon>
        <taxon>Pterygota</taxon>
        <taxon>Neoptera</taxon>
        <taxon>Endopterygota</taxon>
        <taxon>Diptera</taxon>
        <taxon>Nematocera</taxon>
        <taxon>Culicoidea</taxon>
        <taxon>Culicidae</taxon>
        <taxon>Anophelinae</taxon>
        <taxon>Anopheles</taxon>
    </lineage>
</organism>
<proteinExistence type="predicted"/>
<evidence type="ECO:0000256" key="1">
    <source>
        <dbReference type="SAM" id="SignalP"/>
    </source>
</evidence>
<dbReference type="EMBL" id="GGFL01009433">
    <property type="protein sequence ID" value="MBW73611.1"/>
    <property type="molecule type" value="Transcribed_RNA"/>
</dbReference>
<feature type="signal peptide" evidence="1">
    <location>
        <begin position="1"/>
        <end position="18"/>
    </location>
</feature>
<dbReference type="AlphaFoldDB" id="A0A2M4D7Y7"/>
<reference evidence="2" key="1">
    <citation type="submission" date="2018-01" db="EMBL/GenBank/DDBJ databases">
        <title>An insight into the sialome of Amazonian anophelines.</title>
        <authorList>
            <person name="Ribeiro J.M."/>
            <person name="Scarpassa V."/>
            <person name="Calvo E."/>
        </authorList>
    </citation>
    <scope>NUCLEOTIDE SEQUENCE</scope>
</reference>